<feature type="non-terminal residue" evidence="2">
    <location>
        <position position="1"/>
    </location>
</feature>
<name>A0A6J4HN59_9ACTN</name>
<accession>A0A6J4HN59</accession>
<gene>
    <name evidence="2" type="ORF">AVDCRST_MAG41-780</name>
</gene>
<feature type="compositionally biased region" description="Low complexity" evidence="1">
    <location>
        <begin position="13"/>
        <end position="35"/>
    </location>
</feature>
<sequence>EAGRGRGPGRAGAGRLRGPRPGRAGHPAHPAAPADGHPHGHRGADLHPGPDPDRL</sequence>
<dbReference type="EMBL" id="CADCTP010000084">
    <property type="protein sequence ID" value="CAA9228042.1"/>
    <property type="molecule type" value="Genomic_DNA"/>
</dbReference>
<protein>
    <submittedName>
        <fullName evidence="2">Uncharacterized protein</fullName>
    </submittedName>
</protein>
<reference evidence="2" key="1">
    <citation type="submission" date="2020-02" db="EMBL/GenBank/DDBJ databases">
        <authorList>
            <person name="Meier V. D."/>
        </authorList>
    </citation>
    <scope>NUCLEOTIDE SEQUENCE</scope>
    <source>
        <strain evidence="2">AVDCRST_MAG41</strain>
    </source>
</reference>
<proteinExistence type="predicted"/>
<organism evidence="2">
    <name type="scientific">uncultured Mycobacteriales bacterium</name>
    <dbReference type="NCBI Taxonomy" id="581187"/>
    <lineage>
        <taxon>Bacteria</taxon>
        <taxon>Bacillati</taxon>
        <taxon>Actinomycetota</taxon>
        <taxon>Actinomycetes</taxon>
        <taxon>Mycobacteriales</taxon>
        <taxon>environmental samples</taxon>
    </lineage>
</organism>
<feature type="compositionally biased region" description="Gly residues" evidence="1">
    <location>
        <begin position="1"/>
        <end position="12"/>
    </location>
</feature>
<dbReference type="AlphaFoldDB" id="A0A6J4HN59"/>
<feature type="region of interest" description="Disordered" evidence="1">
    <location>
        <begin position="1"/>
        <end position="55"/>
    </location>
</feature>
<evidence type="ECO:0000256" key="1">
    <source>
        <dbReference type="SAM" id="MobiDB-lite"/>
    </source>
</evidence>
<feature type="compositionally biased region" description="Basic and acidic residues" evidence="1">
    <location>
        <begin position="36"/>
        <end position="55"/>
    </location>
</feature>
<feature type="non-terminal residue" evidence="2">
    <location>
        <position position="55"/>
    </location>
</feature>
<evidence type="ECO:0000313" key="2">
    <source>
        <dbReference type="EMBL" id="CAA9228042.1"/>
    </source>
</evidence>